<sequence length="192" mass="21897">MSRPSTPIITLDYTNVIVQEEPDEDTMNYAPSAFVGNAPVEIGECIVLSAGQELLYKDELQKYIASHQDHPIFTMIECEPEDEEEGFDEEEEEEDEDEDEEDEEDYSGYAGHRDNGGSAFALYYVEEPVSSQRELYNANKHSSNYGFEDYSENASDGFDFLEDGSDGSVYTYTYSTYQVEELDDEVEDVDMF</sequence>
<comment type="caution">
    <text evidence="2">The sequence shown here is derived from an EMBL/GenBank/DDBJ whole genome shotgun (WGS) entry which is preliminary data.</text>
</comment>
<feature type="region of interest" description="Disordered" evidence="1">
    <location>
        <begin position="80"/>
        <end position="114"/>
    </location>
</feature>
<evidence type="ECO:0000256" key="1">
    <source>
        <dbReference type="SAM" id="MobiDB-lite"/>
    </source>
</evidence>
<dbReference type="EMBL" id="LPNM01000005">
    <property type="protein sequence ID" value="OEJ88368.1"/>
    <property type="molecule type" value="Genomic_DNA"/>
</dbReference>
<accession>A0A1E5RNA9</accession>
<dbReference type="Proteomes" id="UP000095728">
    <property type="component" value="Unassembled WGS sequence"/>
</dbReference>
<dbReference type="InParanoid" id="A0A1E5RNA9"/>
<evidence type="ECO:0000313" key="3">
    <source>
        <dbReference type="Proteomes" id="UP000095728"/>
    </source>
</evidence>
<proteinExistence type="predicted"/>
<feature type="compositionally biased region" description="Acidic residues" evidence="1">
    <location>
        <begin position="80"/>
        <end position="106"/>
    </location>
</feature>
<evidence type="ECO:0008006" key="4">
    <source>
        <dbReference type="Google" id="ProtNLM"/>
    </source>
</evidence>
<keyword evidence="3" id="KW-1185">Reference proteome</keyword>
<organism evidence="2 3">
    <name type="scientific">Hanseniaspora osmophila</name>
    <dbReference type="NCBI Taxonomy" id="56408"/>
    <lineage>
        <taxon>Eukaryota</taxon>
        <taxon>Fungi</taxon>
        <taxon>Dikarya</taxon>
        <taxon>Ascomycota</taxon>
        <taxon>Saccharomycotina</taxon>
        <taxon>Saccharomycetes</taxon>
        <taxon>Saccharomycodales</taxon>
        <taxon>Saccharomycodaceae</taxon>
        <taxon>Hanseniaspora</taxon>
    </lineage>
</organism>
<evidence type="ECO:0000313" key="2">
    <source>
        <dbReference type="EMBL" id="OEJ88368.1"/>
    </source>
</evidence>
<dbReference type="AlphaFoldDB" id="A0A1E5RNA9"/>
<gene>
    <name evidence="2" type="ORF">AWRI3579_g985</name>
</gene>
<reference evidence="3" key="1">
    <citation type="journal article" date="2016" name="Genome Announc.">
        <title>Genome sequences of three species of Hanseniaspora isolated from spontaneous wine fermentations.</title>
        <authorList>
            <person name="Sternes P.R."/>
            <person name="Lee D."/>
            <person name="Kutyna D.R."/>
            <person name="Borneman A.R."/>
        </authorList>
    </citation>
    <scope>NUCLEOTIDE SEQUENCE [LARGE SCALE GENOMIC DNA]</scope>
    <source>
        <strain evidence="3">AWRI3579</strain>
    </source>
</reference>
<name>A0A1E5RNA9_9ASCO</name>
<protein>
    <recommendedName>
        <fullName evidence="4">Transcription factor Iwr1 domain-containing protein</fullName>
    </recommendedName>
</protein>